<dbReference type="HOGENOM" id="CLU_094876_5_0_9"/>
<dbReference type="InterPro" id="IPR052342">
    <property type="entry name" value="MCH/BMMD"/>
</dbReference>
<dbReference type="eggNOG" id="COG2030">
    <property type="taxonomic scope" value="Bacteria"/>
</dbReference>
<dbReference type="SUPFAM" id="SSF54637">
    <property type="entry name" value="Thioesterase/thiol ester dehydrase-isomerase"/>
    <property type="match status" value="1"/>
</dbReference>
<accession>R7Z7R6</accession>
<dbReference type="OrthoDB" id="9801625at2"/>
<dbReference type="Proteomes" id="UP000013911">
    <property type="component" value="Unassembled WGS sequence"/>
</dbReference>
<dbReference type="PANTHER" id="PTHR43664">
    <property type="entry name" value="MONOAMINE OXIDASE-RELATED"/>
    <property type="match status" value="1"/>
</dbReference>
<evidence type="ECO:0000313" key="1">
    <source>
        <dbReference type="EMBL" id="EON70138.1"/>
    </source>
</evidence>
<name>R7Z7R6_LYSSH</name>
<evidence type="ECO:0000313" key="2">
    <source>
        <dbReference type="Proteomes" id="UP000013911"/>
    </source>
</evidence>
<reference evidence="1 2" key="1">
    <citation type="submission" date="2013-04" db="EMBL/GenBank/DDBJ databases">
        <title>Draft genome of the heavy metal tolerant bacterium Lysinibacillus sphaericus strain OT4b.31.</title>
        <authorList>
            <person name="Pena-Montenegro T.D."/>
            <person name="Dussan J."/>
        </authorList>
    </citation>
    <scope>NUCLEOTIDE SEQUENCE [LARGE SCALE GENOMIC DNA]</scope>
    <source>
        <strain evidence="1 2">OT4b.31</strain>
    </source>
</reference>
<organism evidence="1 2">
    <name type="scientific">Lysinibacillus sphaericus OT4b.31</name>
    <dbReference type="NCBI Taxonomy" id="1285586"/>
    <lineage>
        <taxon>Bacteria</taxon>
        <taxon>Bacillati</taxon>
        <taxon>Bacillota</taxon>
        <taxon>Bacilli</taxon>
        <taxon>Bacillales</taxon>
        <taxon>Bacillaceae</taxon>
        <taxon>Lysinibacillus</taxon>
    </lineage>
</organism>
<protein>
    <submittedName>
        <fullName evidence="1">MaoC family protein</fullName>
    </submittedName>
</protein>
<dbReference type="RefSeq" id="WP_010861488.1">
    <property type="nucleotide sequence ID" value="NZ_KB933444.1"/>
</dbReference>
<comment type="caution">
    <text evidence="1">The sequence shown here is derived from an EMBL/GenBank/DDBJ whole genome shotgun (WGS) entry which is preliminary data.</text>
</comment>
<dbReference type="PANTHER" id="PTHR43664:SF1">
    <property type="entry name" value="BETA-METHYLMALYL-COA DEHYDRATASE"/>
    <property type="match status" value="1"/>
</dbReference>
<sequence length="125" mass="14226">MALKVGDIITFERTYTVKDVELFANISWDQGIHHITPDEQGRLVVQGLLTATLPTKVGGEHNVLARTMNFEFLRPVFTSDTIICEVKIEKYDKKENNRTAIVTTFFCKNQHEKEVLKGNFSGIIL</sequence>
<dbReference type="AlphaFoldDB" id="R7Z7R6"/>
<dbReference type="PATRIC" id="fig|1285586.5.peg.4791"/>
<proteinExistence type="predicted"/>
<gene>
    <name evidence="1" type="ORF">H131_23002</name>
</gene>
<dbReference type="Gene3D" id="3.10.129.10">
    <property type="entry name" value="Hotdog Thioesterase"/>
    <property type="match status" value="1"/>
</dbReference>
<dbReference type="InterPro" id="IPR029069">
    <property type="entry name" value="HotDog_dom_sf"/>
</dbReference>
<dbReference type="EMBL" id="AQPX01000069">
    <property type="protein sequence ID" value="EON70138.1"/>
    <property type="molecule type" value="Genomic_DNA"/>
</dbReference>